<proteinExistence type="predicted"/>
<protein>
    <submittedName>
        <fullName evidence="2">Uncharacterized protein</fullName>
    </submittedName>
</protein>
<keyword evidence="1" id="KW-0472">Membrane</keyword>
<feature type="transmembrane region" description="Helical" evidence="1">
    <location>
        <begin position="55"/>
        <end position="73"/>
    </location>
</feature>
<keyword evidence="1" id="KW-1133">Transmembrane helix</keyword>
<dbReference type="RefSeq" id="WP_142933870.1">
    <property type="nucleotide sequence ID" value="NZ_ML660170.1"/>
</dbReference>
<feature type="transmembrane region" description="Helical" evidence="1">
    <location>
        <begin position="108"/>
        <end position="133"/>
    </location>
</feature>
<organism evidence="2 3">
    <name type="scientific">Aliikangiella coralliicola</name>
    <dbReference type="NCBI Taxonomy" id="2592383"/>
    <lineage>
        <taxon>Bacteria</taxon>
        <taxon>Pseudomonadati</taxon>
        <taxon>Pseudomonadota</taxon>
        <taxon>Gammaproteobacteria</taxon>
        <taxon>Oceanospirillales</taxon>
        <taxon>Pleioneaceae</taxon>
        <taxon>Aliikangiella</taxon>
    </lineage>
</organism>
<gene>
    <name evidence="2" type="ORF">FLL46_22200</name>
</gene>
<evidence type="ECO:0000313" key="3">
    <source>
        <dbReference type="Proteomes" id="UP000315439"/>
    </source>
</evidence>
<keyword evidence="3" id="KW-1185">Reference proteome</keyword>
<sequence length="141" mass="15729">MNILTLIAAIIIAAFIVIKFHKKRWSSAALWPTLPAYYWSVASYPLDYQSLDNSAGMMSLLFLAIAYLAYLGYKQNKFTGLLVLSVGYISHGLFDVIHQSLFDNASTLLWGAEFCRSFDVLLGVYLICAALAASPEKTEYQ</sequence>
<evidence type="ECO:0000256" key="1">
    <source>
        <dbReference type="SAM" id="Phobius"/>
    </source>
</evidence>
<accession>A0A545U4D4</accession>
<dbReference type="EMBL" id="VIKS01000014">
    <property type="protein sequence ID" value="TQV84340.1"/>
    <property type="molecule type" value="Genomic_DNA"/>
</dbReference>
<dbReference type="AlphaFoldDB" id="A0A545U4D4"/>
<name>A0A545U4D4_9GAMM</name>
<dbReference type="Proteomes" id="UP000315439">
    <property type="component" value="Unassembled WGS sequence"/>
</dbReference>
<evidence type="ECO:0000313" key="2">
    <source>
        <dbReference type="EMBL" id="TQV84340.1"/>
    </source>
</evidence>
<dbReference type="OrthoDB" id="7580644at2"/>
<comment type="caution">
    <text evidence="2">The sequence shown here is derived from an EMBL/GenBank/DDBJ whole genome shotgun (WGS) entry which is preliminary data.</text>
</comment>
<reference evidence="2 3" key="1">
    <citation type="submission" date="2019-07" db="EMBL/GenBank/DDBJ databases">
        <title>Draft genome for Aliikangiella sp. M105.</title>
        <authorList>
            <person name="Wang G."/>
        </authorList>
    </citation>
    <scope>NUCLEOTIDE SEQUENCE [LARGE SCALE GENOMIC DNA]</scope>
    <source>
        <strain evidence="2 3">M105</strain>
    </source>
</reference>
<feature type="transmembrane region" description="Helical" evidence="1">
    <location>
        <begin position="80"/>
        <end position="102"/>
    </location>
</feature>
<keyword evidence="1" id="KW-0812">Transmembrane</keyword>